<evidence type="ECO:0000259" key="8">
    <source>
        <dbReference type="Pfam" id="PF01171"/>
    </source>
</evidence>
<keyword evidence="5 7" id="KW-0067">ATP-binding</keyword>
<evidence type="ECO:0000256" key="2">
    <source>
        <dbReference type="ARBA" id="ARBA00022598"/>
    </source>
</evidence>
<keyword evidence="2 7" id="KW-0436">Ligase</keyword>
<reference evidence="10 11" key="1">
    <citation type="submission" date="2018-03" db="EMBL/GenBank/DDBJ databases">
        <title>Genomic Encyclopedia of Archaeal and Bacterial Type Strains, Phase II (KMG-II): from individual species to whole genera.</title>
        <authorList>
            <person name="Goeker M."/>
        </authorList>
    </citation>
    <scope>NUCLEOTIDE SEQUENCE [LARGE SCALE GENOMIC DNA]</scope>
    <source>
        <strain evidence="10 11">DSM 100065</strain>
    </source>
</reference>
<evidence type="ECO:0000256" key="4">
    <source>
        <dbReference type="ARBA" id="ARBA00022741"/>
    </source>
</evidence>
<dbReference type="Pfam" id="PF01171">
    <property type="entry name" value="ATP_bind_3"/>
    <property type="match status" value="1"/>
</dbReference>
<comment type="subcellular location">
    <subcellularLocation>
        <location evidence="7">Cytoplasm</location>
    </subcellularLocation>
</comment>
<dbReference type="Pfam" id="PF09179">
    <property type="entry name" value="TilS"/>
    <property type="match status" value="1"/>
</dbReference>
<dbReference type="GO" id="GO:0005737">
    <property type="term" value="C:cytoplasm"/>
    <property type="evidence" value="ECO:0007669"/>
    <property type="project" value="UniProtKB-SubCell"/>
</dbReference>
<dbReference type="HAMAP" id="MF_01161">
    <property type="entry name" value="tRNA_Ile_lys_synt"/>
    <property type="match status" value="1"/>
</dbReference>
<dbReference type="GO" id="GO:0005524">
    <property type="term" value="F:ATP binding"/>
    <property type="evidence" value="ECO:0007669"/>
    <property type="project" value="UniProtKB-UniRule"/>
</dbReference>
<comment type="caution">
    <text evidence="10">The sequence shown here is derived from an EMBL/GenBank/DDBJ whole genome shotgun (WGS) entry which is preliminary data.</text>
</comment>
<evidence type="ECO:0000259" key="9">
    <source>
        <dbReference type="Pfam" id="PF09179"/>
    </source>
</evidence>
<protein>
    <recommendedName>
        <fullName evidence="7">tRNA(Ile)-lysidine synthase</fullName>
        <ecNumber evidence="7">6.3.4.19</ecNumber>
    </recommendedName>
    <alternativeName>
        <fullName evidence="7">tRNA(Ile)-2-lysyl-cytidine synthase</fullName>
    </alternativeName>
    <alternativeName>
        <fullName evidence="7">tRNA(Ile)-lysidine synthetase</fullName>
    </alternativeName>
</protein>
<evidence type="ECO:0000313" key="10">
    <source>
        <dbReference type="EMBL" id="PRZ43161.1"/>
    </source>
</evidence>
<evidence type="ECO:0000256" key="1">
    <source>
        <dbReference type="ARBA" id="ARBA00022490"/>
    </source>
</evidence>
<keyword evidence="4 7" id="KW-0547">Nucleotide-binding</keyword>
<dbReference type="InterPro" id="IPR014729">
    <property type="entry name" value="Rossmann-like_a/b/a_fold"/>
</dbReference>
<keyword evidence="3 7" id="KW-0819">tRNA processing</keyword>
<dbReference type="Gene3D" id="1.20.59.20">
    <property type="match status" value="1"/>
</dbReference>
<accession>A0A2T1A3H3</accession>
<comment type="domain">
    <text evidence="7">The N-terminal region contains the highly conserved SGGXDS motif, predicted to be a P-loop motif involved in ATP binding.</text>
</comment>
<dbReference type="InterPro" id="IPR011063">
    <property type="entry name" value="TilS/TtcA_N"/>
</dbReference>
<sequence>MVGPPPAVAAVRVAVRRWLENAGHDQPYPPAESLCVAVSGGADSLALLTATIFEAGKLGLEVDALSVDHQLQDGSAARAAQVADLARRLGARSATVCTVTVAGTSNIEAQARTARYAALAAQSHGRWILLGHTLDDQAESVLLGLGRGSGPRAIAGMSAHNFPYGRPLLTVRRAQTRSACRDEGLPIWDDPHNDDPRFTRVRIRNEALPLLEEILGGGVAEALATTAELLQHDDRAVGELALRALDVLRADPVPDMASALRARALADHPAGLRRRIIKLWLEKDGGFGSLTGPHIAAVDALVADYHGQGPAYLPGGRRVTRTRETINLTR</sequence>
<dbReference type="InterPro" id="IPR012795">
    <property type="entry name" value="tRNA_Ile_lys_synt_N"/>
</dbReference>
<dbReference type="InterPro" id="IPR012094">
    <property type="entry name" value="tRNA_Ile_lys_synt"/>
</dbReference>
<evidence type="ECO:0000256" key="7">
    <source>
        <dbReference type="HAMAP-Rule" id="MF_01161"/>
    </source>
</evidence>
<name>A0A2T1A3H3_9ACTN</name>
<dbReference type="RefSeq" id="WP_106348120.1">
    <property type="nucleotide sequence ID" value="NZ_PVUE01000003.1"/>
</dbReference>
<dbReference type="SUPFAM" id="SSF52402">
    <property type="entry name" value="Adenine nucleotide alpha hydrolases-like"/>
    <property type="match status" value="1"/>
</dbReference>
<keyword evidence="1 7" id="KW-0963">Cytoplasm</keyword>
<dbReference type="EC" id="6.3.4.19" evidence="7"/>
<evidence type="ECO:0000256" key="5">
    <source>
        <dbReference type="ARBA" id="ARBA00022840"/>
    </source>
</evidence>
<feature type="domain" description="tRNA(Ile)-lysidine/2-thiocytidine synthase N-terminal" evidence="8">
    <location>
        <begin position="34"/>
        <end position="206"/>
    </location>
</feature>
<dbReference type="GO" id="GO:0032267">
    <property type="term" value="F:tRNA(Ile)-lysidine synthase activity"/>
    <property type="evidence" value="ECO:0007669"/>
    <property type="project" value="UniProtKB-EC"/>
</dbReference>
<organism evidence="10 11">
    <name type="scientific">Antricoccus suffuscus</name>
    <dbReference type="NCBI Taxonomy" id="1629062"/>
    <lineage>
        <taxon>Bacteria</taxon>
        <taxon>Bacillati</taxon>
        <taxon>Actinomycetota</taxon>
        <taxon>Actinomycetes</taxon>
        <taxon>Geodermatophilales</taxon>
        <taxon>Antricoccaceae</taxon>
        <taxon>Antricoccus</taxon>
    </lineage>
</organism>
<dbReference type="Proteomes" id="UP000237752">
    <property type="component" value="Unassembled WGS sequence"/>
</dbReference>
<dbReference type="NCBIfam" id="TIGR02432">
    <property type="entry name" value="lysidine_TilS_N"/>
    <property type="match status" value="1"/>
</dbReference>
<dbReference type="Gene3D" id="3.40.50.620">
    <property type="entry name" value="HUPs"/>
    <property type="match status" value="1"/>
</dbReference>
<dbReference type="PANTHER" id="PTHR43033:SF1">
    <property type="entry name" value="TRNA(ILE)-LYSIDINE SYNTHASE-RELATED"/>
    <property type="match status" value="1"/>
</dbReference>
<dbReference type="GO" id="GO:0006400">
    <property type="term" value="P:tRNA modification"/>
    <property type="evidence" value="ECO:0007669"/>
    <property type="project" value="UniProtKB-UniRule"/>
</dbReference>
<dbReference type="AlphaFoldDB" id="A0A2T1A3H3"/>
<comment type="function">
    <text evidence="7">Ligates lysine onto the cytidine present at position 34 of the AUA codon-specific tRNA(Ile) that contains the anticodon CAU, in an ATP-dependent manner. Cytidine is converted to lysidine, thus changing the amino acid specificity of the tRNA from methionine to isoleucine.</text>
</comment>
<dbReference type="EMBL" id="PVUE01000003">
    <property type="protein sequence ID" value="PRZ43161.1"/>
    <property type="molecule type" value="Genomic_DNA"/>
</dbReference>
<comment type="similarity">
    <text evidence="7">Belongs to the tRNA(Ile)-lysidine synthase family.</text>
</comment>
<evidence type="ECO:0000256" key="6">
    <source>
        <dbReference type="ARBA" id="ARBA00048539"/>
    </source>
</evidence>
<proteinExistence type="inferred from homology"/>
<comment type="catalytic activity">
    <reaction evidence="6 7">
        <text>cytidine(34) in tRNA(Ile2) + L-lysine + ATP = lysidine(34) in tRNA(Ile2) + AMP + diphosphate + H(+)</text>
        <dbReference type="Rhea" id="RHEA:43744"/>
        <dbReference type="Rhea" id="RHEA-COMP:10625"/>
        <dbReference type="Rhea" id="RHEA-COMP:10670"/>
        <dbReference type="ChEBI" id="CHEBI:15378"/>
        <dbReference type="ChEBI" id="CHEBI:30616"/>
        <dbReference type="ChEBI" id="CHEBI:32551"/>
        <dbReference type="ChEBI" id="CHEBI:33019"/>
        <dbReference type="ChEBI" id="CHEBI:82748"/>
        <dbReference type="ChEBI" id="CHEBI:83665"/>
        <dbReference type="ChEBI" id="CHEBI:456215"/>
        <dbReference type="EC" id="6.3.4.19"/>
    </reaction>
</comment>
<dbReference type="CDD" id="cd01992">
    <property type="entry name" value="TilS_N"/>
    <property type="match status" value="1"/>
</dbReference>
<feature type="domain" description="tRNA(Ile)-lysidine synthase substrate-binding" evidence="9">
    <location>
        <begin position="261"/>
        <end position="324"/>
    </location>
</feature>
<dbReference type="PANTHER" id="PTHR43033">
    <property type="entry name" value="TRNA(ILE)-LYSIDINE SYNTHASE-RELATED"/>
    <property type="match status" value="1"/>
</dbReference>
<dbReference type="SUPFAM" id="SSF82829">
    <property type="entry name" value="MesJ substrate recognition domain-like"/>
    <property type="match status" value="1"/>
</dbReference>
<evidence type="ECO:0000313" key="11">
    <source>
        <dbReference type="Proteomes" id="UP000237752"/>
    </source>
</evidence>
<feature type="binding site" evidence="7">
    <location>
        <begin position="39"/>
        <end position="44"/>
    </location>
    <ligand>
        <name>ATP</name>
        <dbReference type="ChEBI" id="CHEBI:30616"/>
    </ligand>
</feature>
<dbReference type="OrthoDB" id="5244702at2"/>
<evidence type="ECO:0000256" key="3">
    <source>
        <dbReference type="ARBA" id="ARBA00022694"/>
    </source>
</evidence>
<keyword evidence="11" id="KW-1185">Reference proteome</keyword>
<dbReference type="InterPro" id="IPR015262">
    <property type="entry name" value="tRNA_Ile_lys_synt_subst-bd"/>
</dbReference>
<gene>
    <name evidence="7" type="primary">tilS</name>
    <name evidence="10" type="ORF">CLV47_103219</name>
</gene>